<evidence type="ECO:0008006" key="2">
    <source>
        <dbReference type="Google" id="ProtNLM"/>
    </source>
</evidence>
<comment type="caution">
    <text evidence="1">The sequence shown here is derived from an EMBL/GenBank/DDBJ whole genome shotgun (WGS) entry which is preliminary data.</text>
</comment>
<organism evidence="1">
    <name type="scientific">bioreactor metagenome</name>
    <dbReference type="NCBI Taxonomy" id="1076179"/>
    <lineage>
        <taxon>unclassified sequences</taxon>
        <taxon>metagenomes</taxon>
        <taxon>ecological metagenomes</taxon>
    </lineage>
</organism>
<proteinExistence type="predicted"/>
<dbReference type="AlphaFoldDB" id="A0A645HGT2"/>
<accession>A0A645HGT2</accession>
<sequence length="203" mass="22990">MQNDYQQDAQTRIAQIYLSQNNNSEAKKYLETLSNSENVNVKNFANIELMKIFAEEKDFSKAEKFADLVMKNSKNAASIMEQAKVIKARSLMNSGKDNEAKTAYAALEKSSNTEVAAESLYAKAFYQNKAKAFKTSNETIFKLANNYASEEYWGAKSLVLMAKNYIGLKDNYQASYTLDQIIANYQDFPEIVAEAKEIKKTIK</sequence>
<reference evidence="1" key="1">
    <citation type="submission" date="2019-08" db="EMBL/GenBank/DDBJ databases">
        <authorList>
            <person name="Kucharzyk K."/>
            <person name="Murdoch R.W."/>
            <person name="Higgins S."/>
            <person name="Loffler F."/>
        </authorList>
    </citation>
    <scope>NUCLEOTIDE SEQUENCE</scope>
</reference>
<dbReference type="EMBL" id="VSSQ01092341">
    <property type="protein sequence ID" value="MPN37602.1"/>
    <property type="molecule type" value="Genomic_DNA"/>
</dbReference>
<name>A0A645HGT2_9ZZZZ</name>
<evidence type="ECO:0000313" key="1">
    <source>
        <dbReference type="EMBL" id="MPN37602.1"/>
    </source>
</evidence>
<protein>
    <recommendedName>
        <fullName evidence="2">Beta-barrel assembly-enhancing protease</fullName>
    </recommendedName>
</protein>
<gene>
    <name evidence="1" type="ORF">SDC9_185122</name>
</gene>